<evidence type="ECO:0000313" key="2">
    <source>
        <dbReference type="EMBL" id="OCH96681.1"/>
    </source>
</evidence>
<feature type="compositionally biased region" description="Basic and acidic residues" evidence="1">
    <location>
        <begin position="296"/>
        <end position="310"/>
    </location>
</feature>
<dbReference type="EMBL" id="KV722330">
    <property type="protein sequence ID" value="OCH96681.1"/>
    <property type="molecule type" value="Genomic_DNA"/>
</dbReference>
<accession>A0A8E2J7J6</accession>
<dbReference type="AlphaFoldDB" id="A0A8E2J7J6"/>
<proteinExistence type="predicted"/>
<feature type="compositionally biased region" description="Basic residues" evidence="1">
    <location>
        <begin position="137"/>
        <end position="153"/>
    </location>
</feature>
<gene>
    <name evidence="2" type="ORF">OBBRIDRAFT_830082</name>
</gene>
<dbReference type="Proteomes" id="UP000250043">
    <property type="component" value="Unassembled WGS sequence"/>
</dbReference>
<protein>
    <submittedName>
        <fullName evidence="2">Uncharacterized protein</fullName>
    </submittedName>
</protein>
<keyword evidence="3" id="KW-1185">Reference proteome</keyword>
<dbReference type="OrthoDB" id="2537258at2759"/>
<evidence type="ECO:0000256" key="1">
    <source>
        <dbReference type="SAM" id="MobiDB-lite"/>
    </source>
</evidence>
<evidence type="ECO:0000313" key="3">
    <source>
        <dbReference type="Proteomes" id="UP000250043"/>
    </source>
</evidence>
<organism evidence="2 3">
    <name type="scientific">Obba rivulosa</name>
    <dbReference type="NCBI Taxonomy" id="1052685"/>
    <lineage>
        <taxon>Eukaryota</taxon>
        <taxon>Fungi</taxon>
        <taxon>Dikarya</taxon>
        <taxon>Basidiomycota</taxon>
        <taxon>Agaricomycotina</taxon>
        <taxon>Agaricomycetes</taxon>
        <taxon>Polyporales</taxon>
        <taxon>Gelatoporiaceae</taxon>
        <taxon>Obba</taxon>
    </lineage>
</organism>
<feature type="compositionally biased region" description="Low complexity" evidence="1">
    <location>
        <begin position="154"/>
        <end position="176"/>
    </location>
</feature>
<feature type="region of interest" description="Disordered" evidence="1">
    <location>
        <begin position="119"/>
        <end position="330"/>
    </location>
</feature>
<feature type="compositionally biased region" description="Low complexity" evidence="1">
    <location>
        <begin position="192"/>
        <end position="202"/>
    </location>
</feature>
<reference evidence="2 3" key="1">
    <citation type="submission" date="2016-07" db="EMBL/GenBank/DDBJ databases">
        <title>Draft genome of the white-rot fungus Obba rivulosa 3A-2.</title>
        <authorList>
            <consortium name="DOE Joint Genome Institute"/>
            <person name="Miettinen O."/>
            <person name="Riley R."/>
            <person name="Acob R."/>
            <person name="Barry K."/>
            <person name="Cullen D."/>
            <person name="De Vries R."/>
            <person name="Hainaut M."/>
            <person name="Hatakka A."/>
            <person name="Henrissat B."/>
            <person name="Hilden K."/>
            <person name="Kuo R."/>
            <person name="Labutti K."/>
            <person name="Lipzen A."/>
            <person name="Makela M.R."/>
            <person name="Sandor L."/>
            <person name="Spatafora J.W."/>
            <person name="Grigoriev I.V."/>
            <person name="Hibbett D.S."/>
        </authorList>
    </citation>
    <scope>NUCLEOTIDE SEQUENCE [LARGE SCALE GENOMIC DNA]</scope>
    <source>
        <strain evidence="2 3">3A-2</strain>
    </source>
</reference>
<sequence>MLKYSPSNNPASPLPESPPFMDVSPARVFHPHLLDSCFSSNPSRYYNSDMQAILASTWHILEQAPPPSLRDILDAYRSKGDGDRDMLMAMLNAKSAEDQRLAALASLHKTMLDMYQTPVPPPPPMLPLHVPDGVHNHPNHAHAHSHSHTHNHGYPHSALFPSPSSSSYHSSPSSAPAPHPERTSHARHRTDSSASAVSAASSLNVHAPSARERAYAPSAAHTRKRRRTSRSPAPREHAGRVRSGPAAVQDDGPALAHELPPSPYSSSSTHSSGGSPRSREYMAIGSLLSSSLDHAQNSKEEDSPKRRTSSERSTTVVTASPRLERRDSHT</sequence>
<name>A0A8E2J7J6_9APHY</name>
<feature type="compositionally biased region" description="Low complexity" evidence="1">
    <location>
        <begin position="264"/>
        <end position="276"/>
    </location>
</feature>